<dbReference type="Proteomes" id="UP001275440">
    <property type="component" value="Unassembled WGS sequence"/>
</dbReference>
<dbReference type="Pfam" id="PF06108">
    <property type="entry name" value="DUF952"/>
    <property type="match status" value="1"/>
</dbReference>
<gene>
    <name evidence="1" type="ORF">F8M49_11080</name>
</gene>
<dbReference type="PANTHER" id="PTHR34129:SF1">
    <property type="entry name" value="DUF952 DOMAIN-CONTAINING PROTEIN"/>
    <property type="match status" value="1"/>
</dbReference>
<protein>
    <submittedName>
        <fullName evidence="1">DUF952 domain-containing protein</fullName>
    </submittedName>
</protein>
<evidence type="ECO:0000313" key="2">
    <source>
        <dbReference type="Proteomes" id="UP001275440"/>
    </source>
</evidence>
<dbReference type="Gene3D" id="3.20.170.20">
    <property type="entry name" value="Protein of unknown function DUF952"/>
    <property type="match status" value="1"/>
</dbReference>
<evidence type="ECO:0000313" key="1">
    <source>
        <dbReference type="EMBL" id="MDV2475774.1"/>
    </source>
</evidence>
<organism evidence="1 2">
    <name type="scientific">Rhodococcus zopfii</name>
    <dbReference type="NCBI Taxonomy" id="43772"/>
    <lineage>
        <taxon>Bacteria</taxon>
        <taxon>Bacillati</taxon>
        <taxon>Actinomycetota</taxon>
        <taxon>Actinomycetes</taxon>
        <taxon>Mycobacteriales</taxon>
        <taxon>Nocardiaceae</taxon>
        <taxon>Rhodococcus</taxon>
    </lineage>
</organism>
<accession>A0ABU3WQ93</accession>
<dbReference type="SUPFAM" id="SSF56399">
    <property type="entry name" value="ADP-ribosylation"/>
    <property type="match status" value="1"/>
</dbReference>
<dbReference type="PANTHER" id="PTHR34129">
    <property type="entry name" value="BLR1139 PROTEIN"/>
    <property type="match status" value="1"/>
</dbReference>
<comment type="caution">
    <text evidence="1">The sequence shown here is derived from an EMBL/GenBank/DDBJ whole genome shotgun (WGS) entry which is preliminary data.</text>
</comment>
<keyword evidence="2" id="KW-1185">Reference proteome</keyword>
<dbReference type="InterPro" id="IPR009297">
    <property type="entry name" value="DUF952"/>
</dbReference>
<sequence>MTGNLLHICGRDDWAAAQQDGRVAPDSLDTVGFMHLSTPAQVHLPANRLFAGRRDLVLLHVAPERLSDPVRYEPGVPDDPESMRFPHLYGPLPVGAVVDVTPYEPGPDGRFAAL</sequence>
<dbReference type="EMBL" id="WBMO01000001">
    <property type="protein sequence ID" value="MDV2475774.1"/>
    <property type="molecule type" value="Genomic_DNA"/>
</dbReference>
<reference evidence="1 2" key="1">
    <citation type="submission" date="2019-10" db="EMBL/GenBank/DDBJ databases">
        <title>Draft Genome Assembly of Rhodococcus zopfii DSM44189.</title>
        <authorList>
            <person name="Sutton J.M."/>
            <person name="Akob D.M."/>
            <person name="Bushman T.J."/>
        </authorList>
    </citation>
    <scope>NUCLEOTIDE SEQUENCE [LARGE SCALE GENOMIC DNA]</scope>
    <source>
        <strain evidence="1 2">DSM 44189</strain>
    </source>
</reference>
<name>A0ABU3WQ93_9NOCA</name>
<proteinExistence type="predicted"/>